<evidence type="ECO:0000256" key="5">
    <source>
        <dbReference type="ARBA" id="ARBA00023242"/>
    </source>
</evidence>
<dbReference type="InterPro" id="IPR001247">
    <property type="entry name" value="ExoRNase_PH_dom1"/>
</dbReference>
<dbReference type="InterPro" id="IPR027408">
    <property type="entry name" value="PNPase/RNase_PH_dom_sf"/>
</dbReference>
<dbReference type="GO" id="GO:0034475">
    <property type="term" value="P:U4 snRNA 3'-end processing"/>
    <property type="evidence" value="ECO:0007669"/>
    <property type="project" value="TreeGrafter"/>
</dbReference>
<dbReference type="GO" id="GO:0000177">
    <property type="term" value="C:cytoplasmic exosome (RNase complex)"/>
    <property type="evidence" value="ECO:0007669"/>
    <property type="project" value="TreeGrafter"/>
</dbReference>
<evidence type="ECO:0000256" key="3">
    <source>
        <dbReference type="ARBA" id="ARBA00022552"/>
    </source>
</evidence>
<dbReference type="GO" id="GO:0071051">
    <property type="term" value="P:poly(A)-dependent snoRNA 3'-end processing"/>
    <property type="evidence" value="ECO:0007669"/>
    <property type="project" value="TreeGrafter"/>
</dbReference>
<dbReference type="EMBL" id="CAJPDS010000001">
    <property type="protein sequence ID" value="CAF9903416.1"/>
    <property type="molecule type" value="Genomic_DNA"/>
</dbReference>
<dbReference type="PANTHER" id="PTHR11953:SF1">
    <property type="entry name" value="EXOSOME COMPLEX COMPONENT RRP46"/>
    <property type="match status" value="1"/>
</dbReference>
<proteinExistence type="inferred from homology"/>
<comment type="similarity">
    <text evidence="2">Belongs to the RNase PH family.</text>
</comment>
<dbReference type="PANTHER" id="PTHR11953">
    <property type="entry name" value="EXOSOME COMPLEX COMPONENT"/>
    <property type="match status" value="1"/>
</dbReference>
<accession>A0A8H3EAF4</accession>
<dbReference type="InterPro" id="IPR036345">
    <property type="entry name" value="ExoRNase_PH_dom2_sf"/>
</dbReference>
<dbReference type="Gene3D" id="3.30.230.70">
    <property type="entry name" value="GHMP Kinase, N-terminal domain"/>
    <property type="match status" value="1"/>
</dbReference>
<evidence type="ECO:0000256" key="2">
    <source>
        <dbReference type="ARBA" id="ARBA00006678"/>
    </source>
</evidence>
<keyword evidence="3" id="KW-0698">rRNA processing</keyword>
<evidence type="ECO:0000256" key="4">
    <source>
        <dbReference type="ARBA" id="ARBA00022835"/>
    </source>
</evidence>
<protein>
    <submittedName>
        <fullName evidence="7">Exosome non-catalytic core subunit rrp46</fullName>
    </submittedName>
</protein>
<dbReference type="InterPro" id="IPR020568">
    <property type="entry name" value="Ribosomal_Su5_D2-typ_SF"/>
</dbReference>
<dbReference type="GO" id="GO:0016075">
    <property type="term" value="P:rRNA catabolic process"/>
    <property type="evidence" value="ECO:0007669"/>
    <property type="project" value="TreeGrafter"/>
</dbReference>
<name>A0A8H3EAF4_9LECA</name>
<dbReference type="Pfam" id="PF01138">
    <property type="entry name" value="RNase_PH"/>
    <property type="match status" value="1"/>
</dbReference>
<dbReference type="GO" id="GO:0000176">
    <property type="term" value="C:nuclear exosome (RNase complex)"/>
    <property type="evidence" value="ECO:0007669"/>
    <property type="project" value="UniProtKB-ARBA"/>
</dbReference>
<dbReference type="Proteomes" id="UP000664521">
    <property type="component" value="Unassembled WGS sequence"/>
</dbReference>
<dbReference type="SUPFAM" id="SSF54211">
    <property type="entry name" value="Ribosomal protein S5 domain 2-like"/>
    <property type="match status" value="1"/>
</dbReference>
<reference evidence="7" key="1">
    <citation type="submission" date="2021-03" db="EMBL/GenBank/DDBJ databases">
        <authorList>
            <person name="Tagirdzhanova G."/>
        </authorList>
    </citation>
    <scope>NUCLEOTIDE SEQUENCE</scope>
</reference>
<evidence type="ECO:0000313" key="7">
    <source>
        <dbReference type="EMBL" id="CAF9903416.1"/>
    </source>
</evidence>
<gene>
    <name evidence="7" type="primary">RRP46</name>
    <name evidence="7" type="ORF">HETSPECPRED_000260</name>
</gene>
<organism evidence="7 8">
    <name type="scientific">Heterodermia speciosa</name>
    <dbReference type="NCBI Taxonomy" id="116794"/>
    <lineage>
        <taxon>Eukaryota</taxon>
        <taxon>Fungi</taxon>
        <taxon>Dikarya</taxon>
        <taxon>Ascomycota</taxon>
        <taxon>Pezizomycotina</taxon>
        <taxon>Lecanoromycetes</taxon>
        <taxon>OSLEUM clade</taxon>
        <taxon>Lecanoromycetidae</taxon>
        <taxon>Caliciales</taxon>
        <taxon>Physciaceae</taxon>
        <taxon>Heterodermia</taxon>
    </lineage>
</organism>
<dbReference type="OrthoDB" id="27298at2759"/>
<evidence type="ECO:0000259" key="6">
    <source>
        <dbReference type="Pfam" id="PF01138"/>
    </source>
</evidence>
<dbReference type="GO" id="GO:0006364">
    <property type="term" value="P:rRNA processing"/>
    <property type="evidence" value="ECO:0007669"/>
    <property type="project" value="UniProtKB-KW"/>
</dbReference>
<dbReference type="InterPro" id="IPR050080">
    <property type="entry name" value="RNase_PH"/>
</dbReference>
<comment type="subcellular location">
    <subcellularLocation>
        <location evidence="1">Nucleus</location>
    </subcellularLocation>
</comment>
<feature type="domain" description="Exoribonuclease phosphorolytic" evidence="6">
    <location>
        <begin position="9"/>
        <end position="133"/>
    </location>
</feature>
<dbReference type="GO" id="GO:0071028">
    <property type="term" value="P:nuclear mRNA surveillance"/>
    <property type="evidence" value="ECO:0007669"/>
    <property type="project" value="TreeGrafter"/>
</dbReference>
<dbReference type="GO" id="GO:0003723">
    <property type="term" value="F:RNA binding"/>
    <property type="evidence" value="ECO:0007669"/>
    <property type="project" value="TreeGrafter"/>
</dbReference>
<comment type="caution">
    <text evidence="7">The sequence shown here is derived from an EMBL/GenBank/DDBJ whole genome shotgun (WGS) entry which is preliminary data.</text>
</comment>
<keyword evidence="5" id="KW-0539">Nucleus</keyword>
<sequence>MASSTLSPLSRADGSAQYSFNGYSVLCAVNGPMEAQRRDELPEEAVVDVAIIPATGIAGVTSKHLESIVQKALRQIVLVAAHARSLIQITLQIIATPESDHQPARLHQSFSSIAVLPALLQASILALLSTSIPLCMFTNLTSVAVGANGDVALDPSVEEVDAATSLHVIGFSSQGDLLIAESEGSFNIATWEQVSDIAGTVCWGDLTRDNGLQVSKFWKHELNCESTLRTKISQWYSKSTG</sequence>
<keyword evidence="8" id="KW-1185">Reference proteome</keyword>
<evidence type="ECO:0000313" key="8">
    <source>
        <dbReference type="Proteomes" id="UP000664521"/>
    </source>
</evidence>
<keyword evidence="4" id="KW-0271">Exosome</keyword>
<evidence type="ECO:0000256" key="1">
    <source>
        <dbReference type="ARBA" id="ARBA00004123"/>
    </source>
</evidence>
<dbReference type="GO" id="GO:0005730">
    <property type="term" value="C:nucleolus"/>
    <property type="evidence" value="ECO:0007669"/>
    <property type="project" value="TreeGrafter"/>
</dbReference>
<dbReference type="SUPFAM" id="SSF55666">
    <property type="entry name" value="Ribonuclease PH domain 2-like"/>
    <property type="match status" value="1"/>
</dbReference>
<dbReference type="AlphaFoldDB" id="A0A8H3EAF4"/>